<dbReference type="AlphaFoldDB" id="A0A368FMR4"/>
<feature type="signal peptide" evidence="1">
    <location>
        <begin position="1"/>
        <end position="20"/>
    </location>
</feature>
<organism evidence="2 3">
    <name type="scientific">Ancylostoma caninum</name>
    <name type="common">Dog hookworm</name>
    <dbReference type="NCBI Taxonomy" id="29170"/>
    <lineage>
        <taxon>Eukaryota</taxon>
        <taxon>Metazoa</taxon>
        <taxon>Ecdysozoa</taxon>
        <taxon>Nematoda</taxon>
        <taxon>Chromadorea</taxon>
        <taxon>Rhabditida</taxon>
        <taxon>Rhabditina</taxon>
        <taxon>Rhabditomorpha</taxon>
        <taxon>Strongyloidea</taxon>
        <taxon>Ancylostomatidae</taxon>
        <taxon>Ancylostomatinae</taxon>
        <taxon>Ancylostoma</taxon>
    </lineage>
</organism>
<sequence length="127" mass="13869">MHSIFFLIGILVFITGRSSASYSQGESNEGSQMGGQGAPMFLHMHAPVMYSAPLMAAAPLSAGGQYGMSSPRSGFQNLMGSSARGEGHHSHILLELPFRRARARKLAARRAARMRKNLKKHHKVNKH</sequence>
<name>A0A368FMR4_ANCCA</name>
<dbReference type="OrthoDB" id="5895045at2759"/>
<feature type="chain" id="PRO_5016571197" description="Secreted protein" evidence="1">
    <location>
        <begin position="21"/>
        <end position="127"/>
    </location>
</feature>
<evidence type="ECO:0008006" key="4">
    <source>
        <dbReference type="Google" id="ProtNLM"/>
    </source>
</evidence>
<reference evidence="2 3" key="1">
    <citation type="submission" date="2014-10" db="EMBL/GenBank/DDBJ databases">
        <title>Draft genome of the hookworm Ancylostoma caninum.</title>
        <authorList>
            <person name="Mitreva M."/>
        </authorList>
    </citation>
    <scope>NUCLEOTIDE SEQUENCE [LARGE SCALE GENOMIC DNA]</scope>
    <source>
        <strain evidence="2 3">Baltimore</strain>
    </source>
</reference>
<evidence type="ECO:0000256" key="1">
    <source>
        <dbReference type="SAM" id="SignalP"/>
    </source>
</evidence>
<proteinExistence type="predicted"/>
<keyword evidence="3" id="KW-1185">Reference proteome</keyword>
<dbReference type="EMBL" id="JOJR01001119">
    <property type="protein sequence ID" value="RCN32309.1"/>
    <property type="molecule type" value="Genomic_DNA"/>
</dbReference>
<comment type="caution">
    <text evidence="2">The sequence shown here is derived from an EMBL/GenBank/DDBJ whole genome shotgun (WGS) entry which is preliminary data.</text>
</comment>
<evidence type="ECO:0000313" key="2">
    <source>
        <dbReference type="EMBL" id="RCN32309.1"/>
    </source>
</evidence>
<gene>
    <name evidence="2" type="ORF">ANCCAN_21890</name>
</gene>
<accession>A0A368FMR4</accession>
<evidence type="ECO:0000313" key="3">
    <source>
        <dbReference type="Proteomes" id="UP000252519"/>
    </source>
</evidence>
<protein>
    <recommendedName>
        <fullName evidence="4">Secreted protein</fullName>
    </recommendedName>
</protein>
<keyword evidence="1" id="KW-0732">Signal</keyword>
<dbReference type="Proteomes" id="UP000252519">
    <property type="component" value="Unassembled WGS sequence"/>
</dbReference>